<dbReference type="EMBL" id="VFPD01000001">
    <property type="protein sequence ID" value="TQM22222.1"/>
    <property type="molecule type" value="Genomic_DNA"/>
</dbReference>
<sequence>MKIALTQLSTKDLATLAQRILSNVQSRKYPVINNHPLVGALTSSYTEYDKVYTKEVYSEKAKDGVIVITTKRKKYKTN</sequence>
<dbReference type="Proteomes" id="UP000316437">
    <property type="component" value="Unassembled WGS sequence"/>
</dbReference>
<dbReference type="RefSeq" id="WP_142016976.1">
    <property type="nucleotide sequence ID" value="NZ_VFPD01000001.1"/>
</dbReference>
<gene>
    <name evidence="1" type="ORF">FB551_1931</name>
</gene>
<proteinExistence type="predicted"/>
<evidence type="ECO:0000313" key="2">
    <source>
        <dbReference type="Proteomes" id="UP000316437"/>
    </source>
</evidence>
<name>A0A543EKZ5_9FLAO</name>
<dbReference type="AlphaFoldDB" id="A0A543EKZ5"/>
<organism evidence="1 2">
    <name type="scientific">Chryseobacterium aquifrigidense</name>
    <dbReference type="NCBI Taxonomy" id="558021"/>
    <lineage>
        <taxon>Bacteria</taxon>
        <taxon>Pseudomonadati</taxon>
        <taxon>Bacteroidota</taxon>
        <taxon>Flavobacteriia</taxon>
        <taxon>Flavobacteriales</taxon>
        <taxon>Weeksellaceae</taxon>
        <taxon>Chryseobacterium group</taxon>
        <taxon>Chryseobacterium</taxon>
    </lineage>
</organism>
<accession>A0A543EKZ5</accession>
<evidence type="ECO:0000313" key="1">
    <source>
        <dbReference type="EMBL" id="TQM22222.1"/>
    </source>
</evidence>
<comment type="caution">
    <text evidence="1">The sequence shown here is derived from an EMBL/GenBank/DDBJ whole genome shotgun (WGS) entry which is preliminary data.</text>
</comment>
<keyword evidence="2" id="KW-1185">Reference proteome</keyword>
<protein>
    <submittedName>
        <fullName evidence="1">Uncharacterized protein</fullName>
    </submittedName>
</protein>
<reference evidence="1 2" key="1">
    <citation type="submission" date="2019-06" db="EMBL/GenBank/DDBJ databases">
        <title>Sorghum-associated microbial communities from plants grown in Nebraska, USA.</title>
        <authorList>
            <person name="Schachtman D."/>
        </authorList>
    </citation>
    <scope>NUCLEOTIDE SEQUENCE [LARGE SCALE GENOMIC DNA]</scope>
    <source>
        <strain evidence="1 2">110</strain>
    </source>
</reference>